<evidence type="ECO:0000256" key="6">
    <source>
        <dbReference type="ARBA" id="ARBA00017290"/>
    </source>
</evidence>
<feature type="domain" description="Plastocyanin-like" evidence="14">
    <location>
        <begin position="743"/>
        <end position="846"/>
    </location>
</feature>
<dbReference type="EMBL" id="JAKJKU010000005">
    <property type="protein sequence ID" value="MCF6774816.1"/>
    <property type="molecule type" value="Genomic_DNA"/>
</dbReference>
<evidence type="ECO:0000256" key="11">
    <source>
        <dbReference type="ARBA" id="ARBA00049340"/>
    </source>
</evidence>
<evidence type="ECO:0000256" key="1">
    <source>
        <dbReference type="ARBA" id="ARBA00001960"/>
    </source>
</evidence>
<protein>
    <recommendedName>
        <fullName evidence="6">Copper-containing nitrite reductase</fullName>
        <ecNumber evidence="5">1.7.2.1</ecNumber>
    </recommendedName>
</protein>
<dbReference type="Proteomes" id="UP001200604">
    <property type="component" value="Unassembled WGS sequence"/>
</dbReference>
<dbReference type="InterPro" id="IPR028096">
    <property type="entry name" value="EfeO_Cupredoxin"/>
</dbReference>
<evidence type="ECO:0000256" key="13">
    <source>
        <dbReference type="SAM" id="Phobius"/>
    </source>
</evidence>
<keyword evidence="17" id="KW-1185">Reference proteome</keyword>
<keyword evidence="13" id="KW-0472">Membrane</keyword>
<feature type="transmembrane region" description="Helical" evidence="13">
    <location>
        <begin position="298"/>
        <end position="318"/>
    </location>
</feature>
<dbReference type="PANTHER" id="PTHR11709:SF394">
    <property type="entry name" value="FI03373P-RELATED"/>
    <property type="match status" value="1"/>
</dbReference>
<dbReference type="InterPro" id="IPR045087">
    <property type="entry name" value="Cu-oxidase_fam"/>
</dbReference>
<dbReference type="SUPFAM" id="SSF49503">
    <property type="entry name" value="Cupredoxins"/>
    <property type="match status" value="3"/>
</dbReference>
<feature type="region of interest" description="Disordered" evidence="12">
    <location>
        <begin position="663"/>
        <end position="732"/>
    </location>
</feature>
<sequence>MSSRDESLPVSPDGSARSSHSADDNSAGQTSPGRSHGPASGRPRESSSSKTSAKSWHRRASRPVSLWLAAIIVLALAHPFVPNNRWMMVHFFTLGALMNSIMVWSQHFTEKFLHQRLPDSSRPRQVALIYALNVGVILCVIGQAFNDAARGAQEWAWIVVTVGAVIVGVAVAIHAISLISQWVKARRGAAKSGSELGDYAAIVMFYIAASLILPIGAGLGATLAHPLPGTWHDRLIVMHMAVNVLGFVGLTAAGTLTILFPAIWRARVSSFRPVPTLAAMLAGILVLSIGTISGRFELVGIGMVIYGAGWILCARPWAGIVRNSRRVSHEPPAIFARSSVVFAVVWVIGTMLVAGISQIVNPDEIISTPTVPLVVGFGAQLLIGVMCYLLPSTMGGGGKAVSQGLATLDFMGPARTTMVNVGLILWVLPVGGWLHIVGSFAAGIGLALFVPLAAVSAKNQVRTIRAQAAARRKKADKSAMSSASSASSASSTDSARTAGAPGAPGADDATGVSTSSTASTHTSTRAIPPNPPHSRSPLAQVAATMSAIALIACATLAITGSGNGSSDNSGGSTVAATGHTTSVTVTAKGMSFSPNSIDVPAGDRLKVTLKNDGDQVHDLKLADGSETGKVDPGESKTFTSGVITKKTKGWCTIPGHQMRGMELTVNTKGGSSGSAGANSTDSDSNADTASDKDDVHAGGHSMASTNTDSPLKQEVIRDPSVGPAPEGTTHNIDLTVSQVNRTIREDGTKRASWTFNGAPMGPVLRGHVGDEFVVHLKNDGSISHSIDFHAGMVSPDEPMRSIKPGESLEYRFRAEHAGVWLYHCGTAPISMHIAAGMFGAVIIDPPDLDPVDHEYIMVQSELYGLGKDKDNPVDSALLRSEQPSKVVFNGLENQYVQKPLELKHGERARFWLLNAGPNISESFHIVGTQFDTSYKEGSYTLRHGRDAFGVDDGGSQALDLLAAQGGFVEADFPEAGTYTMVNHQFADAERGAMGKIKVS</sequence>
<evidence type="ECO:0000256" key="5">
    <source>
        <dbReference type="ARBA" id="ARBA00011882"/>
    </source>
</evidence>
<evidence type="ECO:0000256" key="4">
    <source>
        <dbReference type="ARBA" id="ARBA00011233"/>
    </source>
</evidence>
<dbReference type="PANTHER" id="PTHR11709">
    <property type="entry name" value="MULTI-COPPER OXIDASE"/>
    <property type="match status" value="1"/>
</dbReference>
<dbReference type="InterPro" id="IPR008972">
    <property type="entry name" value="Cupredoxin"/>
</dbReference>
<evidence type="ECO:0000256" key="3">
    <source>
        <dbReference type="ARBA" id="ARBA00010609"/>
    </source>
</evidence>
<feature type="region of interest" description="Disordered" evidence="12">
    <location>
        <begin position="1"/>
        <end position="56"/>
    </location>
</feature>
<keyword evidence="7" id="KW-0479">Metal-binding</keyword>
<comment type="similarity">
    <text evidence="3">Belongs to the multicopper oxidase family.</text>
</comment>
<feature type="domain" description="EfeO-type cupredoxin-like" evidence="15">
    <location>
        <begin position="575"/>
        <end position="639"/>
    </location>
</feature>
<keyword evidence="10" id="KW-0186">Copper</keyword>
<keyword evidence="8" id="KW-0677">Repeat</keyword>
<dbReference type="Pfam" id="PF07732">
    <property type="entry name" value="Cu-oxidase_3"/>
    <property type="match status" value="1"/>
</dbReference>
<evidence type="ECO:0000256" key="8">
    <source>
        <dbReference type="ARBA" id="ARBA00022737"/>
    </source>
</evidence>
<feature type="compositionally biased region" description="Low complexity" evidence="12">
    <location>
        <begin position="478"/>
        <end position="524"/>
    </location>
</feature>
<dbReference type="InterPro" id="IPR001287">
    <property type="entry name" value="NO2-reductase_Cu"/>
</dbReference>
<organism evidence="16 17">
    <name type="scientific">Corynebacterium parakroppenstedtii</name>
    <dbReference type="NCBI Taxonomy" id="2828363"/>
    <lineage>
        <taxon>Bacteria</taxon>
        <taxon>Bacillati</taxon>
        <taxon>Actinomycetota</taxon>
        <taxon>Actinomycetes</taxon>
        <taxon>Mycobacteriales</taxon>
        <taxon>Corynebacteriaceae</taxon>
        <taxon>Corynebacterium</taxon>
    </lineage>
</organism>
<feature type="transmembrane region" description="Helical" evidence="13">
    <location>
        <begin position="371"/>
        <end position="390"/>
    </location>
</feature>
<dbReference type="InterPro" id="IPR011707">
    <property type="entry name" value="Cu-oxidase-like_N"/>
</dbReference>
<dbReference type="Gene3D" id="2.60.40.420">
    <property type="entry name" value="Cupredoxins - blue copper proteins"/>
    <property type="match status" value="3"/>
</dbReference>
<evidence type="ECO:0000256" key="9">
    <source>
        <dbReference type="ARBA" id="ARBA00023002"/>
    </source>
</evidence>
<comment type="cofactor">
    <cofactor evidence="2">
        <name>Cu(2+)</name>
        <dbReference type="ChEBI" id="CHEBI:29036"/>
    </cofactor>
</comment>
<dbReference type="CDD" id="cd11020">
    <property type="entry name" value="CuRO_1_CuNIR"/>
    <property type="match status" value="1"/>
</dbReference>
<reference evidence="16 17" key="1">
    <citation type="submission" date="2022-01" db="EMBL/GenBank/DDBJ databases">
        <title>Identification and Characterization of Corynebacterium sp.</title>
        <authorList>
            <person name="Luo Q."/>
            <person name="Qu P."/>
            <person name="Chen Q."/>
        </authorList>
    </citation>
    <scope>NUCLEOTIDE SEQUENCE [LARGE SCALE GENOMIC DNA]</scope>
    <source>
        <strain evidence="16 17">MC-12</strain>
    </source>
</reference>
<feature type="region of interest" description="Disordered" evidence="12">
    <location>
        <begin position="475"/>
        <end position="538"/>
    </location>
</feature>
<evidence type="ECO:0000259" key="14">
    <source>
        <dbReference type="Pfam" id="PF07732"/>
    </source>
</evidence>
<evidence type="ECO:0000313" key="17">
    <source>
        <dbReference type="Proteomes" id="UP001200604"/>
    </source>
</evidence>
<feature type="transmembrane region" description="Helical" evidence="13">
    <location>
        <begin position="126"/>
        <end position="145"/>
    </location>
</feature>
<evidence type="ECO:0000256" key="12">
    <source>
        <dbReference type="SAM" id="MobiDB-lite"/>
    </source>
</evidence>
<evidence type="ECO:0000313" key="16">
    <source>
        <dbReference type="EMBL" id="MCF6774816.1"/>
    </source>
</evidence>
<feature type="transmembrane region" description="Helical" evidence="13">
    <location>
        <begin position="87"/>
        <end position="105"/>
    </location>
</feature>
<feature type="transmembrane region" description="Helical" evidence="13">
    <location>
        <begin position="199"/>
        <end position="224"/>
    </location>
</feature>
<dbReference type="RefSeq" id="WP_221914869.1">
    <property type="nucleotide sequence ID" value="NZ_JAGSOA010000003.1"/>
</dbReference>
<evidence type="ECO:0000256" key="7">
    <source>
        <dbReference type="ARBA" id="ARBA00022723"/>
    </source>
</evidence>
<comment type="cofactor">
    <cofactor evidence="1">
        <name>Cu(+)</name>
        <dbReference type="ChEBI" id="CHEBI:49552"/>
    </cofactor>
</comment>
<dbReference type="EC" id="1.7.2.1" evidence="5"/>
<evidence type="ECO:0000256" key="2">
    <source>
        <dbReference type="ARBA" id="ARBA00001973"/>
    </source>
</evidence>
<comment type="catalytic activity">
    <reaction evidence="11">
        <text>nitric oxide + Fe(III)-[cytochrome c] + H2O = Fe(II)-[cytochrome c] + nitrite + 2 H(+)</text>
        <dbReference type="Rhea" id="RHEA:15233"/>
        <dbReference type="Rhea" id="RHEA-COMP:10350"/>
        <dbReference type="Rhea" id="RHEA-COMP:14399"/>
        <dbReference type="ChEBI" id="CHEBI:15377"/>
        <dbReference type="ChEBI" id="CHEBI:15378"/>
        <dbReference type="ChEBI" id="CHEBI:16301"/>
        <dbReference type="ChEBI" id="CHEBI:16480"/>
        <dbReference type="ChEBI" id="CHEBI:29033"/>
        <dbReference type="ChEBI" id="CHEBI:29034"/>
        <dbReference type="EC" id="1.7.2.1"/>
    </reaction>
</comment>
<dbReference type="PRINTS" id="PR00695">
    <property type="entry name" value="CUNO2RDTASE"/>
</dbReference>
<keyword evidence="13" id="KW-1133">Transmembrane helix</keyword>
<comment type="subunit">
    <text evidence="4">Homotrimer.</text>
</comment>
<feature type="compositionally biased region" description="Low complexity" evidence="12">
    <location>
        <begin position="666"/>
        <end position="688"/>
    </location>
</feature>
<proteinExistence type="inferred from homology"/>
<evidence type="ECO:0000256" key="10">
    <source>
        <dbReference type="ARBA" id="ARBA00023008"/>
    </source>
</evidence>
<comment type="caution">
    <text evidence="16">The sequence shown here is derived from an EMBL/GenBank/DDBJ whole genome shotgun (WGS) entry which is preliminary data.</text>
</comment>
<keyword evidence="9" id="KW-0560">Oxidoreductase</keyword>
<feature type="transmembrane region" description="Helical" evidence="13">
    <location>
        <begin position="64"/>
        <end position="81"/>
    </location>
</feature>
<feature type="transmembrane region" description="Helical" evidence="13">
    <location>
        <begin position="274"/>
        <end position="292"/>
    </location>
</feature>
<dbReference type="GeneID" id="92727806"/>
<feature type="compositionally biased region" description="Polar residues" evidence="12">
    <location>
        <begin position="16"/>
        <end position="33"/>
    </location>
</feature>
<feature type="transmembrane region" description="Helical" evidence="13">
    <location>
        <begin position="236"/>
        <end position="262"/>
    </location>
</feature>
<accession>A0ABS9HNB2</accession>
<name>A0ABS9HNB2_9CORY</name>
<evidence type="ECO:0000259" key="15">
    <source>
        <dbReference type="Pfam" id="PF13473"/>
    </source>
</evidence>
<dbReference type="Pfam" id="PF13473">
    <property type="entry name" value="Cupredoxin_1"/>
    <property type="match status" value="1"/>
</dbReference>
<dbReference type="CDD" id="cd00920">
    <property type="entry name" value="Cupredoxin"/>
    <property type="match status" value="1"/>
</dbReference>
<dbReference type="CDD" id="cd04208">
    <property type="entry name" value="CuRO_2_CuNIR"/>
    <property type="match status" value="1"/>
</dbReference>
<feature type="transmembrane region" description="Helical" evidence="13">
    <location>
        <begin position="157"/>
        <end position="179"/>
    </location>
</feature>
<gene>
    <name evidence="16" type="ORF">L3H44_10455</name>
</gene>
<keyword evidence="13" id="KW-0812">Transmembrane</keyword>
<feature type="transmembrane region" description="Helical" evidence="13">
    <location>
        <begin position="339"/>
        <end position="359"/>
    </location>
</feature>